<evidence type="ECO:0000256" key="2">
    <source>
        <dbReference type="ARBA" id="ARBA00022692"/>
    </source>
</evidence>
<dbReference type="Gene3D" id="1.20.1540.10">
    <property type="entry name" value="Rhomboid-like"/>
    <property type="match status" value="1"/>
</dbReference>
<sequence>MKYIAVGNVIVFVLDIVTRGYATMMLMFSPSAVLHGQIWRLFTFILIPLNRFNPSRPLTLLWFVMSTFFYYWLGTSLERQWGTTRFNVFYFLGVVLNLILGFVLNVGVSMYYVNMSLFFSFATLYPDMQVLLYGILPLKVKWLAWFDVALFGYDIVSNLLSRAWAWALMPVVAILNYLIFFWEDLAGMLGRGRERAAYRTNHRTIQFKKAQKDIQQRKGYLHKCAVCGITDADDPNMEFRYCSKCNGYYCYCMKHINDHVHVQ</sequence>
<feature type="transmembrane region" description="Helical" evidence="5">
    <location>
        <begin position="59"/>
        <end position="77"/>
    </location>
</feature>
<comment type="subcellular location">
    <subcellularLocation>
        <location evidence="1">Membrane</location>
        <topology evidence="1">Multi-pass membrane protein</topology>
    </subcellularLocation>
</comment>
<name>A0A8J6M5F0_9FIRM</name>
<keyword evidence="2 5" id="KW-0812">Transmembrane</keyword>
<proteinExistence type="predicted"/>
<dbReference type="AlphaFoldDB" id="A0A8J6M5F0"/>
<feature type="transmembrane region" description="Helical" evidence="5">
    <location>
        <begin position="163"/>
        <end position="182"/>
    </location>
</feature>
<dbReference type="InterPro" id="IPR035952">
    <property type="entry name" value="Rhomboid-like_sf"/>
</dbReference>
<evidence type="ECO:0000256" key="4">
    <source>
        <dbReference type="ARBA" id="ARBA00023136"/>
    </source>
</evidence>
<comment type="caution">
    <text evidence="6">The sequence shown here is derived from an EMBL/GenBank/DDBJ whole genome shotgun (WGS) entry which is preliminary data.</text>
</comment>
<gene>
    <name evidence="6" type="ORF">H8S55_11975</name>
</gene>
<evidence type="ECO:0000256" key="1">
    <source>
        <dbReference type="ARBA" id="ARBA00004141"/>
    </source>
</evidence>
<keyword evidence="3 5" id="KW-1133">Transmembrane helix</keyword>
<evidence type="ECO:0000313" key="7">
    <source>
        <dbReference type="Proteomes" id="UP000602260"/>
    </source>
</evidence>
<protein>
    <recommendedName>
        <fullName evidence="8">Peptidase S54 rhomboid domain-containing protein</fullName>
    </recommendedName>
</protein>
<evidence type="ECO:0008006" key="8">
    <source>
        <dbReference type="Google" id="ProtNLM"/>
    </source>
</evidence>
<dbReference type="GO" id="GO:0016020">
    <property type="term" value="C:membrane"/>
    <property type="evidence" value="ECO:0007669"/>
    <property type="project" value="UniProtKB-SubCell"/>
</dbReference>
<dbReference type="Proteomes" id="UP000602260">
    <property type="component" value="Unassembled WGS sequence"/>
</dbReference>
<accession>A0A8J6M5F0</accession>
<dbReference type="EMBL" id="JACOPN010000009">
    <property type="protein sequence ID" value="MBC5718022.1"/>
    <property type="molecule type" value="Genomic_DNA"/>
</dbReference>
<organism evidence="6 7">
    <name type="scientific">Flintibacter faecis</name>
    <dbReference type="NCBI Taxonomy" id="2763047"/>
    <lineage>
        <taxon>Bacteria</taxon>
        <taxon>Bacillati</taxon>
        <taxon>Bacillota</taxon>
        <taxon>Clostridia</taxon>
        <taxon>Eubacteriales</taxon>
        <taxon>Flintibacter</taxon>
    </lineage>
</organism>
<reference evidence="6" key="1">
    <citation type="submission" date="2020-08" db="EMBL/GenBank/DDBJ databases">
        <title>Genome public.</title>
        <authorList>
            <person name="Liu C."/>
            <person name="Sun Q."/>
        </authorList>
    </citation>
    <scope>NUCLEOTIDE SEQUENCE</scope>
    <source>
        <strain evidence="6">BX5</strain>
    </source>
</reference>
<dbReference type="SUPFAM" id="SSF144091">
    <property type="entry name" value="Rhomboid-like"/>
    <property type="match status" value="1"/>
</dbReference>
<evidence type="ECO:0000256" key="5">
    <source>
        <dbReference type="SAM" id="Phobius"/>
    </source>
</evidence>
<feature type="transmembrane region" description="Helical" evidence="5">
    <location>
        <begin position="89"/>
        <end position="108"/>
    </location>
</feature>
<keyword evidence="7" id="KW-1185">Reference proteome</keyword>
<evidence type="ECO:0000256" key="3">
    <source>
        <dbReference type="ARBA" id="ARBA00022989"/>
    </source>
</evidence>
<keyword evidence="4 5" id="KW-0472">Membrane</keyword>
<evidence type="ECO:0000313" key="6">
    <source>
        <dbReference type="EMBL" id="MBC5718022.1"/>
    </source>
</evidence>